<proteinExistence type="predicted"/>
<protein>
    <submittedName>
        <fullName evidence="1">Uncharacterized protein</fullName>
    </submittedName>
</protein>
<reference evidence="1 2" key="1">
    <citation type="submission" date="2019-03" db="EMBL/GenBank/DDBJ databases">
        <title>First draft genome of Liparis tanakae, snailfish: a comprehensive survey of snailfish specific genes.</title>
        <authorList>
            <person name="Kim W."/>
            <person name="Song I."/>
            <person name="Jeong J.-H."/>
            <person name="Kim D."/>
            <person name="Kim S."/>
            <person name="Ryu S."/>
            <person name="Song J.Y."/>
            <person name="Lee S.K."/>
        </authorList>
    </citation>
    <scope>NUCLEOTIDE SEQUENCE [LARGE SCALE GENOMIC DNA]</scope>
    <source>
        <tissue evidence="1">Muscle</tissue>
    </source>
</reference>
<gene>
    <name evidence="1" type="ORF">EYF80_042476</name>
</gene>
<evidence type="ECO:0000313" key="2">
    <source>
        <dbReference type="Proteomes" id="UP000314294"/>
    </source>
</evidence>
<sequence>MQVQVRVERLADAHPDDSAQRYAASSTRCSATLLTLASLSPHSRLTRRQMAHSCHYDNCCKAASLLLRLSFRGHPAPWACREKRCSSSQGAGVNMEVEQDGAVRGGQRGATAVDCGALRPSSNTVQQRAADSVTFSSDVCCAGRMPQHRI</sequence>
<accession>A0A4Z2G163</accession>
<evidence type="ECO:0000313" key="1">
    <source>
        <dbReference type="EMBL" id="TNN47296.1"/>
    </source>
</evidence>
<organism evidence="1 2">
    <name type="scientific">Liparis tanakae</name>
    <name type="common">Tanaka's snailfish</name>
    <dbReference type="NCBI Taxonomy" id="230148"/>
    <lineage>
        <taxon>Eukaryota</taxon>
        <taxon>Metazoa</taxon>
        <taxon>Chordata</taxon>
        <taxon>Craniata</taxon>
        <taxon>Vertebrata</taxon>
        <taxon>Euteleostomi</taxon>
        <taxon>Actinopterygii</taxon>
        <taxon>Neopterygii</taxon>
        <taxon>Teleostei</taxon>
        <taxon>Neoteleostei</taxon>
        <taxon>Acanthomorphata</taxon>
        <taxon>Eupercaria</taxon>
        <taxon>Perciformes</taxon>
        <taxon>Cottioidei</taxon>
        <taxon>Cottales</taxon>
        <taxon>Liparidae</taxon>
        <taxon>Liparis</taxon>
    </lineage>
</organism>
<keyword evidence="2" id="KW-1185">Reference proteome</keyword>
<dbReference type="EMBL" id="SRLO01000748">
    <property type="protein sequence ID" value="TNN47296.1"/>
    <property type="molecule type" value="Genomic_DNA"/>
</dbReference>
<comment type="caution">
    <text evidence="1">The sequence shown here is derived from an EMBL/GenBank/DDBJ whole genome shotgun (WGS) entry which is preliminary data.</text>
</comment>
<dbReference type="Proteomes" id="UP000314294">
    <property type="component" value="Unassembled WGS sequence"/>
</dbReference>
<name>A0A4Z2G163_9TELE</name>
<dbReference type="AlphaFoldDB" id="A0A4Z2G163"/>